<sequence length="284" mass="27796">MPGEILAIAAGSDAGLPVVLGQRGDSIATGTSAKTDGNVAGEVIGLPQEEVGVVTVVRTTATEDGVGDAASGGVRPLTISPKVVVGDAGGEVGQLLAGRGDGHNGGVADGVVGIARVAGVVRPEASGGVGVLRFEVVPFLGLVRDPGEDLGVLIVVFVPGGDLLVGGVTLNEDDAGGLWEPFCPAARGLPAVAEGGVVADFLRGAAAANVDADAVILIDGIVRPARSRTTFLAEVEGNFAAPGGVGAFSVELLVLAVTGVVPREQTFFLVGGAGGVGGTKTPDD</sequence>
<dbReference type="AlphaFoldDB" id="A0AAW0Z8J0"/>
<gene>
    <name evidence="1" type="ORF">QLX08_011380</name>
</gene>
<organism evidence="1 2">
    <name type="scientific">Tetragonisca angustula</name>
    <dbReference type="NCBI Taxonomy" id="166442"/>
    <lineage>
        <taxon>Eukaryota</taxon>
        <taxon>Metazoa</taxon>
        <taxon>Ecdysozoa</taxon>
        <taxon>Arthropoda</taxon>
        <taxon>Hexapoda</taxon>
        <taxon>Insecta</taxon>
        <taxon>Pterygota</taxon>
        <taxon>Neoptera</taxon>
        <taxon>Endopterygota</taxon>
        <taxon>Hymenoptera</taxon>
        <taxon>Apocrita</taxon>
        <taxon>Aculeata</taxon>
        <taxon>Apoidea</taxon>
        <taxon>Anthophila</taxon>
        <taxon>Apidae</taxon>
        <taxon>Tetragonisca</taxon>
    </lineage>
</organism>
<accession>A0AAW0Z8J0</accession>
<dbReference type="EMBL" id="JAWNGG020000375">
    <property type="protein sequence ID" value="KAK9293752.1"/>
    <property type="molecule type" value="Genomic_DNA"/>
</dbReference>
<reference evidence="1 2" key="1">
    <citation type="submission" date="2024-05" db="EMBL/GenBank/DDBJ databases">
        <title>The nuclear and mitochondrial genome assemblies of Tetragonisca angustula (Apidae: Meliponini), a tiny yet remarkable pollinator in the Neotropics.</title>
        <authorList>
            <person name="Ferrari R."/>
            <person name="Ricardo P.C."/>
            <person name="Dias F.C."/>
            <person name="Araujo N.S."/>
            <person name="Soares D.O."/>
            <person name="Zhou Q.-S."/>
            <person name="Zhu C.-D."/>
            <person name="Coutinho L."/>
            <person name="Airas M.C."/>
            <person name="Batista T.M."/>
        </authorList>
    </citation>
    <scope>NUCLEOTIDE SEQUENCE [LARGE SCALE GENOMIC DNA]</scope>
    <source>
        <strain evidence="1">ASF017062</strain>
        <tissue evidence="1">Abdomen</tissue>
    </source>
</reference>
<evidence type="ECO:0000313" key="1">
    <source>
        <dbReference type="EMBL" id="KAK9293752.1"/>
    </source>
</evidence>
<keyword evidence="2" id="KW-1185">Reference proteome</keyword>
<proteinExistence type="predicted"/>
<name>A0AAW0Z8J0_9HYME</name>
<protein>
    <submittedName>
        <fullName evidence="1">Uncharacterized protein</fullName>
    </submittedName>
</protein>
<comment type="caution">
    <text evidence="1">The sequence shown here is derived from an EMBL/GenBank/DDBJ whole genome shotgun (WGS) entry which is preliminary data.</text>
</comment>
<evidence type="ECO:0000313" key="2">
    <source>
        <dbReference type="Proteomes" id="UP001432146"/>
    </source>
</evidence>
<dbReference type="Proteomes" id="UP001432146">
    <property type="component" value="Unassembled WGS sequence"/>
</dbReference>